<accession>F4G1N3</accession>
<dbReference type="EMBL" id="CP002656">
    <property type="protein sequence ID" value="AEB96040.1"/>
    <property type="molecule type" value="Genomic_DNA"/>
</dbReference>
<evidence type="ECO:0000313" key="3">
    <source>
        <dbReference type="Proteomes" id="UP000007812"/>
    </source>
</evidence>
<evidence type="ECO:0000313" key="2">
    <source>
        <dbReference type="EMBL" id="AEB96040.1"/>
    </source>
</evidence>
<feature type="transmembrane region" description="Helical" evidence="1">
    <location>
        <begin position="16"/>
        <end position="36"/>
    </location>
</feature>
<dbReference type="Proteomes" id="UP000007812">
    <property type="component" value="Chromosome"/>
</dbReference>
<keyword evidence="1" id="KW-1133">Transmembrane helix</keyword>
<gene>
    <name evidence="2" type="ordered locus">Mcup_1938</name>
</gene>
<dbReference type="STRING" id="1006006.Mcup_1938"/>
<keyword evidence="3" id="KW-1185">Reference proteome</keyword>
<organism evidence="2 3">
    <name type="scientific">Metallosphaera cuprina (strain Ar-4)</name>
    <dbReference type="NCBI Taxonomy" id="1006006"/>
    <lineage>
        <taxon>Archaea</taxon>
        <taxon>Thermoproteota</taxon>
        <taxon>Thermoprotei</taxon>
        <taxon>Sulfolobales</taxon>
        <taxon>Sulfolobaceae</taxon>
        <taxon>Metallosphaera</taxon>
    </lineage>
</organism>
<sequence length="41" mass="4562">MVIYTSVVTYIDTKNVIIFLVSIFIAMLILLSDKIISALAD</sequence>
<keyword evidence="1" id="KW-0812">Transmembrane</keyword>
<protein>
    <submittedName>
        <fullName evidence="2">Uncharacterized protein</fullName>
    </submittedName>
</protein>
<proteinExistence type="predicted"/>
<dbReference type="PATRIC" id="fig|1006006.8.peg.1941"/>
<dbReference type="AlphaFoldDB" id="F4G1N3"/>
<name>F4G1N3_METCR</name>
<dbReference type="HOGENOM" id="CLU_3263766_0_0_2"/>
<dbReference type="KEGG" id="mcn:Mcup_1938"/>
<evidence type="ECO:0000256" key="1">
    <source>
        <dbReference type="SAM" id="Phobius"/>
    </source>
</evidence>
<keyword evidence="1" id="KW-0472">Membrane</keyword>
<reference evidence="2 3" key="1">
    <citation type="journal article" date="2011" name="J. Bacteriol.">
        <title>Complete genome sequence of Metallosphaera cuprina, a metal sulfide-oxidizing archaeon from a hot spring.</title>
        <authorList>
            <person name="Liu L.J."/>
            <person name="You X.Y."/>
            <person name="Zheng H."/>
            <person name="Wang S."/>
            <person name="Jiang C.Y."/>
            <person name="Liu S.J."/>
        </authorList>
    </citation>
    <scope>NUCLEOTIDE SEQUENCE [LARGE SCALE GENOMIC DNA]</scope>
    <source>
        <strain evidence="2 3">Ar-4</strain>
    </source>
</reference>